<evidence type="ECO:0000313" key="2">
    <source>
        <dbReference type="EMBL" id="PHN04379.1"/>
    </source>
</evidence>
<keyword evidence="3" id="KW-1185">Reference proteome</keyword>
<reference evidence="2 3" key="1">
    <citation type="submission" date="2017-10" db="EMBL/GenBank/DDBJ databases">
        <title>The draft genome sequence of Lewinella nigricans NBRC 102662.</title>
        <authorList>
            <person name="Wang K."/>
        </authorList>
    </citation>
    <scope>NUCLEOTIDE SEQUENCE [LARGE SCALE GENOMIC DNA]</scope>
    <source>
        <strain evidence="2 3">NBRC 102662</strain>
    </source>
</reference>
<feature type="compositionally biased region" description="Polar residues" evidence="1">
    <location>
        <begin position="1"/>
        <end position="18"/>
    </location>
</feature>
<feature type="region of interest" description="Disordered" evidence="1">
    <location>
        <begin position="1"/>
        <end position="222"/>
    </location>
</feature>
<organism evidence="2 3">
    <name type="scientific">Flavilitoribacter nigricans (strain ATCC 23147 / DSM 23189 / NBRC 102662 / NCIMB 1420 / SS-2)</name>
    <name type="common">Lewinella nigricans</name>
    <dbReference type="NCBI Taxonomy" id="1122177"/>
    <lineage>
        <taxon>Bacteria</taxon>
        <taxon>Pseudomonadati</taxon>
        <taxon>Bacteroidota</taxon>
        <taxon>Saprospiria</taxon>
        <taxon>Saprospirales</taxon>
        <taxon>Lewinellaceae</taxon>
        <taxon>Flavilitoribacter</taxon>
    </lineage>
</organism>
<feature type="compositionally biased region" description="Polar residues" evidence="1">
    <location>
        <begin position="139"/>
        <end position="150"/>
    </location>
</feature>
<proteinExistence type="predicted"/>
<evidence type="ECO:0000256" key="1">
    <source>
        <dbReference type="SAM" id="MobiDB-lite"/>
    </source>
</evidence>
<name>A0A2D0N8A3_FLAN2</name>
<dbReference type="EMBL" id="PDUD01000026">
    <property type="protein sequence ID" value="PHN04379.1"/>
    <property type="molecule type" value="Genomic_DNA"/>
</dbReference>
<evidence type="ECO:0000313" key="3">
    <source>
        <dbReference type="Proteomes" id="UP000223913"/>
    </source>
</evidence>
<feature type="compositionally biased region" description="Basic and acidic residues" evidence="1">
    <location>
        <begin position="20"/>
        <end position="42"/>
    </location>
</feature>
<comment type="caution">
    <text evidence="2">The sequence shown here is derived from an EMBL/GenBank/DDBJ whole genome shotgun (WGS) entry which is preliminary data.</text>
</comment>
<accession>A0A2D0N8A3</accession>
<dbReference type="Proteomes" id="UP000223913">
    <property type="component" value="Unassembled WGS sequence"/>
</dbReference>
<protein>
    <submittedName>
        <fullName evidence="2">Uncharacterized protein</fullName>
    </submittedName>
</protein>
<sequence length="222" mass="24763">MAKKGNSSYWRNRVQQARYNPERFRGQVKSRGETKAPEKTKTEAGSWSKKVKAQGMTRSQSWAAKVQQGKISGRRPSLSTMKNRIQRSKKKAERQGRAIFSRSVPVGLKDKTRAMATWKKKRSGLTQPGKRPLTKDTQKSVQARGQNFTKRPQPKLQKKAAPSIGASKLKAMVSKSQTPKAPQKSVSPPSKGAAMLKQTATKIVRQSKSVKKVKAPVIRRGR</sequence>
<feature type="compositionally biased region" description="Basic residues" evidence="1">
    <location>
        <begin position="208"/>
        <end position="222"/>
    </location>
</feature>
<dbReference type="AlphaFoldDB" id="A0A2D0N8A3"/>
<dbReference type="RefSeq" id="WP_099152405.1">
    <property type="nucleotide sequence ID" value="NZ_PDUD01000026.1"/>
</dbReference>
<feature type="compositionally biased region" description="Polar residues" evidence="1">
    <location>
        <begin position="198"/>
        <end position="207"/>
    </location>
</feature>
<feature type="compositionally biased region" description="Polar residues" evidence="1">
    <location>
        <begin position="174"/>
        <end position="188"/>
    </location>
</feature>
<gene>
    <name evidence="2" type="ORF">CRP01_22740</name>
</gene>